<dbReference type="SUPFAM" id="SSF69572">
    <property type="entry name" value="Activating enzymes of the ubiquitin-like proteins"/>
    <property type="match status" value="1"/>
</dbReference>
<dbReference type="FunFam" id="3.40.50.720:FF:000033">
    <property type="entry name" value="Adenylyltransferase and sulfurtransferase MOCS3"/>
    <property type="match status" value="1"/>
</dbReference>
<keyword evidence="7" id="KW-0833">Ubl conjugation pathway</keyword>
<feature type="binding site" evidence="12">
    <location>
        <begin position="175"/>
        <end position="176"/>
    </location>
    <ligand>
        <name>ATP</name>
        <dbReference type="ChEBI" id="CHEBI:30616"/>
    </ligand>
</feature>
<dbReference type="Gene3D" id="3.40.50.720">
    <property type="entry name" value="NAD(P)-binding Rossmann-like Domain"/>
    <property type="match status" value="1"/>
</dbReference>
<dbReference type="GO" id="GO:0070566">
    <property type="term" value="F:adenylyltransferase activity"/>
    <property type="evidence" value="ECO:0007669"/>
    <property type="project" value="InterPro"/>
</dbReference>
<dbReference type="Pfam" id="PF00899">
    <property type="entry name" value="ThiF"/>
    <property type="match status" value="1"/>
</dbReference>
<comment type="cofactor">
    <cofactor evidence="12">
        <name>Zn(2+)</name>
        <dbReference type="ChEBI" id="CHEBI:29105"/>
    </cofactor>
    <text evidence="12">Binds 1 zinc ion per subunit.</text>
</comment>
<dbReference type="OrthoDB" id="10261062at2759"/>
<evidence type="ECO:0000259" key="13">
    <source>
        <dbReference type="PROSITE" id="PS50206"/>
    </source>
</evidence>
<comment type="similarity">
    <text evidence="12">In the N-terminal section; belongs to the HesA/MoeB/ThiF family. UBA4 subfamily.</text>
</comment>
<gene>
    <name evidence="12" type="primary">UBA4</name>
    <name evidence="14" type="ORF">SmJEL517_g01228</name>
</gene>
<evidence type="ECO:0000256" key="11">
    <source>
        <dbReference type="ARBA" id="ARBA00075323"/>
    </source>
</evidence>
<dbReference type="InterPro" id="IPR036873">
    <property type="entry name" value="Rhodanese-like_dom_sf"/>
</dbReference>
<evidence type="ECO:0000256" key="4">
    <source>
        <dbReference type="ARBA" id="ARBA00022694"/>
    </source>
</evidence>
<dbReference type="HAMAP" id="MF_03049">
    <property type="entry name" value="MOCS3_Uba4"/>
    <property type="match status" value="1"/>
</dbReference>
<evidence type="ECO:0000256" key="1">
    <source>
        <dbReference type="ARBA" id="ARBA00004514"/>
    </source>
</evidence>
<keyword evidence="5 12" id="KW-0479">Metal-binding</keyword>
<dbReference type="SMART" id="SM00450">
    <property type="entry name" value="RHOD"/>
    <property type="match status" value="1"/>
</dbReference>
<feature type="binding site" evidence="12">
    <location>
        <position position="86"/>
    </location>
    <ligand>
        <name>ATP</name>
        <dbReference type="ChEBI" id="CHEBI:30616"/>
    </ligand>
</feature>
<feature type="active site" description="Glycyl thioester intermediate; for adenylyltransferase activity" evidence="12">
    <location>
        <position position="239"/>
    </location>
</feature>
<dbReference type="GO" id="GO:0005524">
    <property type="term" value="F:ATP binding"/>
    <property type="evidence" value="ECO:0007669"/>
    <property type="project" value="UniProtKB-KW"/>
</dbReference>
<feature type="binding site" evidence="12">
    <location>
        <begin position="114"/>
        <end position="118"/>
    </location>
    <ligand>
        <name>ATP</name>
        <dbReference type="ChEBI" id="CHEBI:30616"/>
    </ligand>
</feature>
<dbReference type="Proteomes" id="UP000319731">
    <property type="component" value="Unassembled WGS sequence"/>
</dbReference>
<accession>A0A507CAP5</accession>
<evidence type="ECO:0000256" key="7">
    <source>
        <dbReference type="ARBA" id="ARBA00022786"/>
    </source>
</evidence>
<comment type="pathway">
    <text evidence="12">tRNA modification; 5-methoxycarbonylmethyl-2-thiouridine-tRNA biosynthesis.</text>
</comment>
<feature type="binding site" evidence="12">
    <location>
        <position position="107"/>
    </location>
    <ligand>
        <name>ATP</name>
        <dbReference type="ChEBI" id="CHEBI:30616"/>
    </ligand>
</feature>
<keyword evidence="8 12" id="KW-0862">Zinc</keyword>
<dbReference type="InterPro" id="IPR000594">
    <property type="entry name" value="ThiF_NAD_FAD-bd"/>
</dbReference>
<evidence type="ECO:0000313" key="14">
    <source>
        <dbReference type="EMBL" id="TPX36692.1"/>
    </source>
</evidence>
<dbReference type="GO" id="GO:0046872">
    <property type="term" value="F:metal ion binding"/>
    <property type="evidence" value="ECO:0007669"/>
    <property type="project" value="UniProtKB-KW"/>
</dbReference>
<evidence type="ECO:0000256" key="6">
    <source>
        <dbReference type="ARBA" id="ARBA00022741"/>
    </source>
</evidence>
<reference evidence="14 15" key="1">
    <citation type="journal article" date="2019" name="Sci. Rep.">
        <title>Comparative genomics of chytrid fungi reveal insights into the obligate biotrophic and pathogenic lifestyle of Synchytrium endobioticum.</title>
        <authorList>
            <person name="van de Vossenberg B.T.L.H."/>
            <person name="Warris S."/>
            <person name="Nguyen H.D.T."/>
            <person name="van Gent-Pelzer M.P.E."/>
            <person name="Joly D.L."/>
            <person name="van de Geest H.C."/>
            <person name="Bonants P.J.M."/>
            <person name="Smith D.S."/>
            <person name="Levesque C.A."/>
            <person name="van der Lee T.A.J."/>
        </authorList>
    </citation>
    <scope>NUCLEOTIDE SEQUENCE [LARGE SCALE GENOMIC DNA]</scope>
    <source>
        <strain evidence="14 15">JEL517</strain>
    </source>
</reference>
<organism evidence="14 15">
    <name type="scientific">Synchytrium microbalum</name>
    <dbReference type="NCBI Taxonomy" id="1806994"/>
    <lineage>
        <taxon>Eukaryota</taxon>
        <taxon>Fungi</taxon>
        <taxon>Fungi incertae sedis</taxon>
        <taxon>Chytridiomycota</taxon>
        <taxon>Chytridiomycota incertae sedis</taxon>
        <taxon>Chytridiomycetes</taxon>
        <taxon>Synchytriales</taxon>
        <taxon>Synchytriaceae</taxon>
        <taxon>Synchytrium</taxon>
    </lineage>
</organism>
<dbReference type="GO" id="GO:0042292">
    <property type="term" value="F:URM1 activating enzyme activity"/>
    <property type="evidence" value="ECO:0007669"/>
    <property type="project" value="TreeGrafter"/>
</dbReference>
<dbReference type="NCBIfam" id="NF004281">
    <property type="entry name" value="PRK05690.1"/>
    <property type="match status" value="1"/>
</dbReference>
<proteinExistence type="inferred from homology"/>
<keyword evidence="10 12" id="KW-0511">Multifunctional enzyme</keyword>
<comment type="subcellular location">
    <subcellularLocation>
        <location evidence="1">Cytoplasm</location>
        <location evidence="1">Cytosol</location>
    </subcellularLocation>
</comment>
<dbReference type="InterPro" id="IPR028885">
    <property type="entry name" value="MOCS3/Uba4"/>
</dbReference>
<dbReference type="EMBL" id="QEAO01000004">
    <property type="protein sequence ID" value="TPX36692.1"/>
    <property type="molecule type" value="Genomic_DNA"/>
</dbReference>
<evidence type="ECO:0000256" key="8">
    <source>
        <dbReference type="ARBA" id="ARBA00022833"/>
    </source>
</evidence>
<keyword evidence="6 12" id="KW-0547">Nucleotide-binding</keyword>
<feature type="binding site" evidence="12">
    <location>
        <position position="300"/>
    </location>
    <ligand>
        <name>Zn(2+)</name>
        <dbReference type="ChEBI" id="CHEBI:29105"/>
    </ligand>
</feature>
<keyword evidence="3 12" id="KW-0808">Transferase</keyword>
<evidence type="ECO:0000256" key="12">
    <source>
        <dbReference type="HAMAP-Rule" id="MF_03049"/>
    </source>
</evidence>
<dbReference type="FunFam" id="3.40.250.10:FF:000014">
    <property type="entry name" value="Adenylyltransferase and sulfurtransferase MOCS3"/>
    <property type="match status" value="1"/>
</dbReference>
<dbReference type="InterPro" id="IPR045886">
    <property type="entry name" value="ThiF/MoeB/HesA"/>
</dbReference>
<keyword evidence="15" id="KW-1185">Reference proteome</keyword>
<dbReference type="AlphaFoldDB" id="A0A507CAP5"/>
<dbReference type="GO" id="GO:0004792">
    <property type="term" value="F:thiosulfate-cyanide sulfurtransferase activity"/>
    <property type="evidence" value="ECO:0007669"/>
    <property type="project" value="TreeGrafter"/>
</dbReference>
<sequence>MEAHQSPDTIQDLRREIEALRNENAQLRGQLGLQSSIFQQTSTLKSEDLTRWDIARYSRQLLVPDIGVKGQRALKASSILVVGAGGLGAPSILYLAAAGVGRIGIVDHDQVEASNLQRQVIHDETRVGMSKAASARLSVQRLNSLIEAVDHQVLLDSSNAMEIISQYDIVLDATDNAATRYLLNDACVLLHKTLISASALRMDGQLSVYHHKTPSTNIYSPCYRCIFPTPPPPETVTNCSDGGILGVVTGVMGCIQALEAIRIIVGSESAYAGKLLMFDASECSFRSVKLRKRKVDCAVCGDEPSITGLIDYVQFCGAGPHDKTLSQHVLSPKDRTSAKEYSLVRESGIPHLLLDVRQNIEFDICSLPGSTNIPLSQLESRIDEIKTSLLKEVYVICRRGNDSQLAVRSLIARHSVTGVKDVVGGLVAWTREVDPGFPEY</sequence>
<dbReference type="GO" id="GO:0005829">
    <property type="term" value="C:cytosol"/>
    <property type="evidence" value="ECO:0007669"/>
    <property type="project" value="UniProtKB-SubCell"/>
</dbReference>
<feature type="binding site" evidence="12">
    <location>
        <position position="297"/>
    </location>
    <ligand>
        <name>Zn(2+)</name>
        <dbReference type="ChEBI" id="CHEBI:29105"/>
    </ligand>
</feature>
<feature type="binding site" evidence="12">
    <location>
        <position position="222"/>
    </location>
    <ligand>
        <name>Zn(2+)</name>
        <dbReference type="ChEBI" id="CHEBI:29105"/>
    </ligand>
</feature>
<dbReference type="InterPro" id="IPR035985">
    <property type="entry name" value="Ubiquitin-activating_enz"/>
</dbReference>
<evidence type="ECO:0000256" key="3">
    <source>
        <dbReference type="ARBA" id="ARBA00022679"/>
    </source>
</evidence>
<protein>
    <recommendedName>
        <fullName evidence="11">Needs CLA4 to survive protein 3</fullName>
    </recommendedName>
</protein>
<evidence type="ECO:0000256" key="5">
    <source>
        <dbReference type="ARBA" id="ARBA00022723"/>
    </source>
</evidence>
<feature type="binding site" evidence="12">
    <location>
        <position position="225"/>
    </location>
    <ligand>
        <name>Zn(2+)</name>
        <dbReference type="ChEBI" id="CHEBI:29105"/>
    </ligand>
</feature>
<feature type="binding site" evidence="12">
    <location>
        <position position="131"/>
    </location>
    <ligand>
        <name>ATP</name>
        <dbReference type="ChEBI" id="CHEBI:30616"/>
    </ligand>
</feature>
<keyword evidence="9 12" id="KW-0067">ATP-binding</keyword>
<name>A0A507CAP5_9FUNG</name>
<dbReference type="Gene3D" id="3.40.250.10">
    <property type="entry name" value="Rhodanese-like domain"/>
    <property type="match status" value="1"/>
</dbReference>
<keyword evidence="4 12" id="KW-0819">tRNA processing</keyword>
<dbReference type="PANTHER" id="PTHR10953:SF102">
    <property type="entry name" value="ADENYLYLTRANSFERASE AND SULFURTRANSFERASE MOCS3"/>
    <property type="match status" value="1"/>
</dbReference>
<dbReference type="PANTHER" id="PTHR10953">
    <property type="entry name" value="UBIQUITIN-ACTIVATING ENZYME E1"/>
    <property type="match status" value="1"/>
</dbReference>
<dbReference type="GO" id="GO:0002143">
    <property type="term" value="P:tRNA wobble position uridine thiolation"/>
    <property type="evidence" value="ECO:0007669"/>
    <property type="project" value="InterPro"/>
</dbReference>
<dbReference type="PROSITE" id="PS50206">
    <property type="entry name" value="RHODANESE_3"/>
    <property type="match status" value="1"/>
</dbReference>
<evidence type="ECO:0000256" key="9">
    <source>
        <dbReference type="ARBA" id="ARBA00022840"/>
    </source>
</evidence>
<feature type="active site" description="Cysteine persulfide intermediate; for sulfurtransferase activity" evidence="12">
    <location>
        <position position="397"/>
    </location>
</feature>
<feature type="domain" description="Rhodanese" evidence="13">
    <location>
        <begin position="351"/>
        <end position="438"/>
    </location>
</feature>
<dbReference type="CDD" id="cd00757">
    <property type="entry name" value="ThiF_MoeB_HesA_family"/>
    <property type="match status" value="1"/>
</dbReference>
<evidence type="ECO:0000313" key="15">
    <source>
        <dbReference type="Proteomes" id="UP000319731"/>
    </source>
</evidence>
<evidence type="ECO:0000256" key="2">
    <source>
        <dbReference type="ARBA" id="ARBA00022490"/>
    </source>
</evidence>
<dbReference type="InterPro" id="IPR001763">
    <property type="entry name" value="Rhodanese-like_dom"/>
</dbReference>
<dbReference type="Pfam" id="PF00581">
    <property type="entry name" value="Rhodanese"/>
    <property type="match status" value="1"/>
</dbReference>
<keyword evidence="2 12" id="KW-0963">Cytoplasm</keyword>
<dbReference type="UniPathway" id="UPA00988"/>
<dbReference type="STRING" id="1806994.A0A507CAP5"/>
<evidence type="ECO:0000256" key="10">
    <source>
        <dbReference type="ARBA" id="ARBA00023268"/>
    </source>
</evidence>
<comment type="caution">
    <text evidence="14">The sequence shown here is derived from an EMBL/GenBank/DDBJ whole genome shotgun (WGS) entry which is preliminary data.</text>
</comment>
<dbReference type="GO" id="GO:0032447">
    <property type="term" value="P:protein urmylation"/>
    <property type="evidence" value="ECO:0007669"/>
    <property type="project" value="TreeGrafter"/>
</dbReference>